<dbReference type="PANTHER" id="PTHR42085:SF1">
    <property type="entry name" value="F-BOX DOMAIN-CONTAINING PROTEIN"/>
    <property type="match status" value="1"/>
</dbReference>
<dbReference type="InterPro" id="IPR038883">
    <property type="entry name" value="AN11006-like"/>
</dbReference>
<dbReference type="Proteomes" id="UP000799424">
    <property type="component" value="Unassembled WGS sequence"/>
</dbReference>
<reference evidence="1" key="1">
    <citation type="journal article" date="2020" name="Stud. Mycol.">
        <title>101 Dothideomycetes genomes: a test case for predicting lifestyles and emergence of pathogens.</title>
        <authorList>
            <person name="Haridas S."/>
            <person name="Albert R."/>
            <person name="Binder M."/>
            <person name="Bloem J."/>
            <person name="Labutti K."/>
            <person name="Salamov A."/>
            <person name="Andreopoulos B."/>
            <person name="Baker S."/>
            <person name="Barry K."/>
            <person name="Bills G."/>
            <person name="Bluhm B."/>
            <person name="Cannon C."/>
            <person name="Castanera R."/>
            <person name="Culley D."/>
            <person name="Daum C."/>
            <person name="Ezra D."/>
            <person name="Gonzalez J."/>
            <person name="Henrissat B."/>
            <person name="Kuo A."/>
            <person name="Liang C."/>
            <person name="Lipzen A."/>
            <person name="Lutzoni F."/>
            <person name="Magnuson J."/>
            <person name="Mondo S."/>
            <person name="Nolan M."/>
            <person name="Ohm R."/>
            <person name="Pangilinan J."/>
            <person name="Park H.-J."/>
            <person name="Ramirez L."/>
            <person name="Alfaro M."/>
            <person name="Sun H."/>
            <person name="Tritt A."/>
            <person name="Yoshinaga Y."/>
            <person name="Zwiers L.-H."/>
            <person name="Turgeon B."/>
            <person name="Goodwin S."/>
            <person name="Spatafora J."/>
            <person name="Crous P."/>
            <person name="Grigoriev I."/>
        </authorList>
    </citation>
    <scope>NUCLEOTIDE SEQUENCE</scope>
    <source>
        <strain evidence="1">CBS 113818</strain>
    </source>
</reference>
<dbReference type="AlphaFoldDB" id="A0A6A7AF00"/>
<dbReference type="EMBL" id="MU006218">
    <property type="protein sequence ID" value="KAF2831298.1"/>
    <property type="molecule type" value="Genomic_DNA"/>
</dbReference>
<name>A0A6A7AF00_9PLEO</name>
<dbReference type="OrthoDB" id="3645087at2759"/>
<sequence length="199" mass="22496">MAPTIVKGPPNLLPSAKELDTALRNQTELPVLRLPPEIRNYIYDFALDLKSDQLHHDNHHDWNRFNLSYMCRQLYAETAELYFTVKILPLIRGGASFATIREMVSTIEAFSSAQRNAITKVKLPAAATEGKSRAGVQCPFGALLSLKKLLITHDMNVAHRSWVSRSGFRVLGMIEWMRQFTVDIDYIALPAENDQPDSL</sequence>
<dbReference type="PANTHER" id="PTHR42085">
    <property type="entry name" value="F-BOX DOMAIN-CONTAINING PROTEIN"/>
    <property type="match status" value="1"/>
</dbReference>
<keyword evidence="2" id="KW-1185">Reference proteome</keyword>
<protein>
    <recommendedName>
        <fullName evidence="3">F-box domain-containing protein</fullName>
    </recommendedName>
</protein>
<evidence type="ECO:0000313" key="1">
    <source>
        <dbReference type="EMBL" id="KAF2831298.1"/>
    </source>
</evidence>
<proteinExistence type="predicted"/>
<organism evidence="1 2">
    <name type="scientific">Ophiobolus disseminans</name>
    <dbReference type="NCBI Taxonomy" id="1469910"/>
    <lineage>
        <taxon>Eukaryota</taxon>
        <taxon>Fungi</taxon>
        <taxon>Dikarya</taxon>
        <taxon>Ascomycota</taxon>
        <taxon>Pezizomycotina</taxon>
        <taxon>Dothideomycetes</taxon>
        <taxon>Pleosporomycetidae</taxon>
        <taxon>Pleosporales</taxon>
        <taxon>Pleosporineae</taxon>
        <taxon>Phaeosphaeriaceae</taxon>
        <taxon>Ophiobolus</taxon>
    </lineage>
</organism>
<evidence type="ECO:0000313" key="2">
    <source>
        <dbReference type="Proteomes" id="UP000799424"/>
    </source>
</evidence>
<gene>
    <name evidence="1" type="ORF">CC86DRAFT_401839</name>
</gene>
<accession>A0A6A7AF00</accession>
<evidence type="ECO:0008006" key="3">
    <source>
        <dbReference type="Google" id="ProtNLM"/>
    </source>
</evidence>